<dbReference type="EMBL" id="CM042028">
    <property type="protein sequence ID" value="KAI3797373.1"/>
    <property type="molecule type" value="Genomic_DNA"/>
</dbReference>
<reference evidence="1 2" key="2">
    <citation type="journal article" date="2022" name="Mol. Ecol. Resour.">
        <title>The genomes of chicory, endive, great burdock and yacon provide insights into Asteraceae paleo-polyploidization history and plant inulin production.</title>
        <authorList>
            <person name="Fan W."/>
            <person name="Wang S."/>
            <person name="Wang H."/>
            <person name="Wang A."/>
            <person name="Jiang F."/>
            <person name="Liu H."/>
            <person name="Zhao H."/>
            <person name="Xu D."/>
            <person name="Zhang Y."/>
        </authorList>
    </citation>
    <scope>NUCLEOTIDE SEQUENCE [LARGE SCALE GENOMIC DNA]</scope>
    <source>
        <strain evidence="2">cv. Yunnan</strain>
        <tissue evidence="1">Leaves</tissue>
    </source>
</reference>
<name>A0ACB9HPZ1_9ASTR</name>
<accession>A0ACB9HPZ1</accession>
<evidence type="ECO:0000313" key="2">
    <source>
        <dbReference type="Proteomes" id="UP001056120"/>
    </source>
</evidence>
<keyword evidence="2" id="KW-1185">Reference proteome</keyword>
<gene>
    <name evidence="1" type="ORF">L1987_32629</name>
</gene>
<comment type="caution">
    <text evidence="1">The sequence shown here is derived from an EMBL/GenBank/DDBJ whole genome shotgun (WGS) entry which is preliminary data.</text>
</comment>
<reference evidence="2" key="1">
    <citation type="journal article" date="2022" name="Mol. Ecol. Resour.">
        <title>The genomes of chicory, endive, great burdock and yacon provide insights into Asteraceae palaeo-polyploidization history and plant inulin production.</title>
        <authorList>
            <person name="Fan W."/>
            <person name="Wang S."/>
            <person name="Wang H."/>
            <person name="Wang A."/>
            <person name="Jiang F."/>
            <person name="Liu H."/>
            <person name="Zhao H."/>
            <person name="Xu D."/>
            <person name="Zhang Y."/>
        </authorList>
    </citation>
    <scope>NUCLEOTIDE SEQUENCE [LARGE SCALE GENOMIC DNA]</scope>
    <source>
        <strain evidence="2">cv. Yunnan</strain>
    </source>
</reference>
<organism evidence="1 2">
    <name type="scientific">Smallanthus sonchifolius</name>
    <dbReference type="NCBI Taxonomy" id="185202"/>
    <lineage>
        <taxon>Eukaryota</taxon>
        <taxon>Viridiplantae</taxon>
        <taxon>Streptophyta</taxon>
        <taxon>Embryophyta</taxon>
        <taxon>Tracheophyta</taxon>
        <taxon>Spermatophyta</taxon>
        <taxon>Magnoliopsida</taxon>
        <taxon>eudicotyledons</taxon>
        <taxon>Gunneridae</taxon>
        <taxon>Pentapetalae</taxon>
        <taxon>asterids</taxon>
        <taxon>campanulids</taxon>
        <taxon>Asterales</taxon>
        <taxon>Asteraceae</taxon>
        <taxon>Asteroideae</taxon>
        <taxon>Heliantheae alliance</taxon>
        <taxon>Millerieae</taxon>
        <taxon>Smallanthus</taxon>
    </lineage>
</organism>
<dbReference type="Proteomes" id="UP001056120">
    <property type="component" value="Linkage Group LG11"/>
</dbReference>
<sequence length="155" mass="17675">MSNSGKRGSAKCKKKFIDAKNVTIEFNEDGLAIGTNASCFMSMVGLEFRTRIPYHELAKDVDKKLYDEVWNNIKQTWNIPNDHAKGYSAEKNYEPARVGRTGFSGFMSVWEGPSTGRRGASDRSYNDLLEIECAMKLLHDSYCNETITWYLNYAF</sequence>
<evidence type="ECO:0000313" key="1">
    <source>
        <dbReference type="EMBL" id="KAI3797373.1"/>
    </source>
</evidence>
<proteinExistence type="predicted"/>
<protein>
    <submittedName>
        <fullName evidence="1">Uncharacterized protein</fullName>
    </submittedName>
</protein>